<evidence type="ECO:0000256" key="2">
    <source>
        <dbReference type="ARBA" id="ARBA00022814"/>
    </source>
</evidence>
<keyword evidence="11" id="KW-1185">Reference proteome</keyword>
<gene>
    <name evidence="5" type="primary">nusG</name>
    <name evidence="10" type="ORF">SAMN02745152_01558</name>
</gene>
<evidence type="ECO:0000259" key="8">
    <source>
        <dbReference type="SMART" id="SM00738"/>
    </source>
</evidence>
<dbReference type="GeneID" id="303367789"/>
<dbReference type="Proteomes" id="UP000190395">
    <property type="component" value="Unassembled WGS sequence"/>
</dbReference>
<evidence type="ECO:0000313" key="10">
    <source>
        <dbReference type="EMBL" id="SJZ90317.1"/>
    </source>
</evidence>
<keyword evidence="4 5" id="KW-0804">Transcription</keyword>
<evidence type="ECO:0000256" key="3">
    <source>
        <dbReference type="ARBA" id="ARBA00023015"/>
    </source>
</evidence>
<dbReference type="RefSeq" id="WP_078931292.1">
    <property type="nucleotide sequence ID" value="NZ_CAMCOW010000033.1"/>
</dbReference>
<dbReference type="EMBL" id="FUXC01000009">
    <property type="protein sequence ID" value="SJZ90317.1"/>
    <property type="molecule type" value="Genomic_DNA"/>
</dbReference>
<keyword evidence="3 5" id="KW-0805">Transcription regulation</keyword>
<evidence type="ECO:0000256" key="1">
    <source>
        <dbReference type="ARBA" id="ARBA00022472"/>
    </source>
</evidence>
<dbReference type="CDD" id="cd06091">
    <property type="entry name" value="KOW_NusG"/>
    <property type="match status" value="1"/>
</dbReference>
<dbReference type="InterPro" id="IPR043425">
    <property type="entry name" value="NusG-like"/>
</dbReference>
<feature type="domain" description="KOW" evidence="9">
    <location>
        <begin position="131"/>
        <end position="158"/>
    </location>
</feature>
<protein>
    <recommendedName>
        <fullName evidence="5 6">Transcription termination/antitermination protein NusG</fullName>
    </recommendedName>
</protein>
<dbReference type="STRING" id="225004.SAMN02745152_01558"/>
<keyword evidence="2 5" id="KW-0889">Transcription antitermination</keyword>
<dbReference type="GO" id="GO:0006354">
    <property type="term" value="P:DNA-templated transcription elongation"/>
    <property type="evidence" value="ECO:0007669"/>
    <property type="project" value="UniProtKB-UniRule"/>
</dbReference>
<name>A0A1T4PG68_9SPIR</name>
<dbReference type="SMART" id="SM00738">
    <property type="entry name" value="NGN"/>
    <property type="match status" value="1"/>
</dbReference>
<dbReference type="AlphaFoldDB" id="A0A1T4PG68"/>
<dbReference type="HAMAP" id="MF_00948">
    <property type="entry name" value="NusG"/>
    <property type="match status" value="1"/>
</dbReference>
<dbReference type="PROSITE" id="PS01014">
    <property type="entry name" value="NUSG"/>
    <property type="match status" value="1"/>
</dbReference>
<dbReference type="Pfam" id="PF00467">
    <property type="entry name" value="KOW"/>
    <property type="match status" value="1"/>
</dbReference>
<dbReference type="GO" id="GO:0032784">
    <property type="term" value="P:regulation of DNA-templated transcription elongation"/>
    <property type="evidence" value="ECO:0007669"/>
    <property type="project" value="InterPro"/>
</dbReference>
<keyword evidence="1 5" id="KW-0806">Transcription termination</keyword>
<evidence type="ECO:0000256" key="6">
    <source>
        <dbReference type="NCBIfam" id="TIGR00922"/>
    </source>
</evidence>
<dbReference type="InterPro" id="IPR015869">
    <property type="entry name" value="Transcrpt_antiterm_NusG_bac_CS"/>
</dbReference>
<dbReference type="Gene3D" id="2.30.30.30">
    <property type="match status" value="1"/>
</dbReference>
<comment type="function">
    <text evidence="5 7">Participates in transcription elongation, termination and antitermination.</text>
</comment>
<dbReference type="InterPro" id="IPR008991">
    <property type="entry name" value="Translation_prot_SH3-like_sf"/>
</dbReference>
<evidence type="ECO:0000256" key="5">
    <source>
        <dbReference type="HAMAP-Rule" id="MF_00948"/>
    </source>
</evidence>
<evidence type="ECO:0000256" key="7">
    <source>
        <dbReference type="RuleBase" id="RU000538"/>
    </source>
</evidence>
<dbReference type="InterPro" id="IPR036735">
    <property type="entry name" value="NGN_dom_sf"/>
</dbReference>
<dbReference type="PANTHER" id="PTHR30265">
    <property type="entry name" value="RHO-INTERACTING TRANSCRIPTION TERMINATION FACTOR NUSG"/>
    <property type="match status" value="1"/>
</dbReference>
<feature type="domain" description="NusG-like N-terminal" evidence="8">
    <location>
        <begin position="2"/>
        <end position="117"/>
    </location>
</feature>
<dbReference type="GO" id="GO:0031564">
    <property type="term" value="P:transcription antitermination"/>
    <property type="evidence" value="ECO:0007669"/>
    <property type="project" value="UniProtKB-UniRule"/>
</dbReference>
<dbReference type="Gene3D" id="3.30.70.940">
    <property type="entry name" value="NusG, N-terminal domain"/>
    <property type="match status" value="1"/>
</dbReference>
<dbReference type="InterPro" id="IPR006645">
    <property type="entry name" value="NGN-like_dom"/>
</dbReference>
<dbReference type="PRINTS" id="PR00338">
    <property type="entry name" value="NUSGTNSCPFCT"/>
</dbReference>
<dbReference type="InterPro" id="IPR005824">
    <property type="entry name" value="KOW"/>
</dbReference>
<dbReference type="InterPro" id="IPR047050">
    <property type="entry name" value="NGN"/>
</dbReference>
<comment type="similarity">
    <text evidence="5 7">Belongs to the NusG family.</text>
</comment>
<dbReference type="PANTHER" id="PTHR30265:SF2">
    <property type="entry name" value="TRANSCRIPTION TERMINATION_ANTITERMINATION PROTEIN NUSG"/>
    <property type="match status" value="1"/>
</dbReference>
<dbReference type="Pfam" id="PF02357">
    <property type="entry name" value="NusG"/>
    <property type="match status" value="1"/>
</dbReference>
<dbReference type="CDD" id="cd09891">
    <property type="entry name" value="NGN_Bact_1"/>
    <property type="match status" value="1"/>
</dbReference>
<dbReference type="NCBIfam" id="TIGR00922">
    <property type="entry name" value="nusG"/>
    <property type="match status" value="1"/>
</dbReference>
<dbReference type="GO" id="GO:0006353">
    <property type="term" value="P:DNA-templated transcription termination"/>
    <property type="evidence" value="ECO:0007669"/>
    <property type="project" value="UniProtKB-UniRule"/>
</dbReference>
<dbReference type="FunFam" id="2.30.30.30:FF:000002">
    <property type="entry name" value="Transcription termination/antitermination factor NusG"/>
    <property type="match status" value="1"/>
</dbReference>
<evidence type="ECO:0000259" key="9">
    <source>
        <dbReference type="SMART" id="SM00739"/>
    </source>
</evidence>
<dbReference type="SUPFAM" id="SSF82679">
    <property type="entry name" value="N-utilization substance G protein NusG, N-terminal domain"/>
    <property type="match status" value="1"/>
</dbReference>
<dbReference type="SUPFAM" id="SSF50104">
    <property type="entry name" value="Translation proteins SH3-like domain"/>
    <property type="match status" value="1"/>
</dbReference>
<evidence type="ECO:0000256" key="4">
    <source>
        <dbReference type="ARBA" id="ARBA00023163"/>
    </source>
</evidence>
<dbReference type="InterPro" id="IPR001062">
    <property type="entry name" value="Transcrpt_antiterm_NusG"/>
</dbReference>
<dbReference type="SMART" id="SM00739">
    <property type="entry name" value="KOW"/>
    <property type="match status" value="1"/>
</dbReference>
<dbReference type="InterPro" id="IPR014722">
    <property type="entry name" value="Rib_uL2_dom2"/>
</dbReference>
<dbReference type="GO" id="GO:0005829">
    <property type="term" value="C:cytosol"/>
    <property type="evidence" value="ECO:0007669"/>
    <property type="project" value="TreeGrafter"/>
</dbReference>
<accession>A0A1T4PG68</accession>
<proteinExistence type="inferred from homology"/>
<dbReference type="OrthoDB" id="9809075at2"/>
<sequence length="186" mass="20961">MSKNWYIVHTYTGYEKKILRTVNQMLEAGELDSNIITDVKVPEEEVVEIKDGKRRSRKNMILPGYIMLEMDLPDFGWKDLCGKIRHIQGVTGFVGTNPSERPRPISAEEAKSLLLKAGEIKGEKNVKIKQNYAIGDQVKITEGPFATFSGSVEEIDPTKGKLRVMVQIFGRATPVEVDLLQVEKLI</sequence>
<evidence type="ECO:0000313" key="11">
    <source>
        <dbReference type="Proteomes" id="UP000190395"/>
    </source>
</evidence>
<reference evidence="10 11" key="1">
    <citation type="submission" date="2017-02" db="EMBL/GenBank/DDBJ databases">
        <authorList>
            <person name="Peterson S.W."/>
        </authorList>
    </citation>
    <scope>NUCLEOTIDE SEQUENCE [LARGE SCALE GENOMIC DNA]</scope>
    <source>
        <strain evidence="10 11">ATCC BAA-909</strain>
    </source>
</reference>
<organism evidence="10 11">
    <name type="scientific">Treponema berlinense</name>
    <dbReference type="NCBI Taxonomy" id="225004"/>
    <lineage>
        <taxon>Bacteria</taxon>
        <taxon>Pseudomonadati</taxon>
        <taxon>Spirochaetota</taxon>
        <taxon>Spirochaetia</taxon>
        <taxon>Spirochaetales</taxon>
        <taxon>Treponemataceae</taxon>
        <taxon>Treponema</taxon>
    </lineage>
</organism>